<reference evidence="5" key="2">
    <citation type="submission" date="2020-05" db="UniProtKB">
        <authorList>
            <consortium name="EnsemblMetazoa"/>
        </authorList>
    </citation>
    <scope>IDENTIFICATION</scope>
</reference>
<dbReference type="EMBL" id="KE525296">
    <property type="protein sequence ID" value="KFB44931.1"/>
    <property type="molecule type" value="Genomic_DNA"/>
</dbReference>
<dbReference type="EMBL" id="ATLV01020231">
    <property type="status" value="NOT_ANNOTATED_CDS"/>
    <property type="molecule type" value="Genomic_DNA"/>
</dbReference>
<dbReference type="Pfam" id="PF02931">
    <property type="entry name" value="Neur_chan_LBD"/>
    <property type="match status" value="1"/>
</dbReference>
<dbReference type="InterPro" id="IPR006201">
    <property type="entry name" value="Neur_channel"/>
</dbReference>
<proteinExistence type="predicted"/>
<keyword evidence="6" id="KW-1185">Reference proteome</keyword>
<dbReference type="VEuPathDB" id="VectorBase:ASIC012870"/>
<dbReference type="GO" id="GO:0005230">
    <property type="term" value="F:extracellular ligand-gated monoatomic ion channel activity"/>
    <property type="evidence" value="ECO:0007669"/>
    <property type="project" value="InterPro"/>
</dbReference>
<accession>A0A084W3Y7</accession>
<keyword evidence="1" id="KW-0472">Membrane</keyword>
<dbReference type="Gene3D" id="1.20.58.390">
    <property type="entry name" value="Neurotransmitter-gated ion-channel transmembrane domain"/>
    <property type="match status" value="1"/>
</dbReference>
<evidence type="ECO:0000313" key="5">
    <source>
        <dbReference type="EnsemblMetazoa" id="ASIC012870-PA"/>
    </source>
</evidence>
<evidence type="ECO:0000256" key="2">
    <source>
        <dbReference type="SAM" id="SignalP"/>
    </source>
</evidence>
<dbReference type="EnsemblMetazoa" id="ASIC012870-RA">
    <property type="protein sequence ID" value="ASIC012870-PA"/>
    <property type="gene ID" value="ASIC012870"/>
</dbReference>
<keyword evidence="1" id="KW-0812">Transmembrane</keyword>
<dbReference type="InterPro" id="IPR038050">
    <property type="entry name" value="Neuro_actylchol_rec"/>
</dbReference>
<keyword evidence="1" id="KW-1133">Transmembrane helix</keyword>
<keyword evidence="2" id="KW-0732">Signal</keyword>
<protein>
    <submittedName>
        <fullName evidence="4">AGAP010057-PA-like protein</fullName>
    </submittedName>
</protein>
<sequence length="429" mass="48928">MSAGRFVPPRTFVLLGSAVVLLLNHVLPAASLDCGTNSANVENRLKKSLLCNGYRTDARPRKDQSDTVNVTVAYLVLSYEFDEPDDLLEMNVMLNMHWYDDYIRWNSSAWGNIDRMAINADELWLPDFRHFSSFQNPVSLPECTNPQCLVRSDGLVTCGPVCSLNTKCDADYFRWPFDVHHCGMWYGMWAHSMDEVDVHGRNICLAHGDTIVSPKWEVVSLEKDRETLKSAHNFEYSVLYFRLTVQRRSSFETVAVLSPILVLALLNLYTVWLRSDCLERKTLLVVSIYCHFSFLQLMEWALPANRDSLPGCMIFFTNSLVMTGLIALLTLFNCWIRSGLNGNAMLNRLTGSLSDNRVAELILAADYLGLNYKVTKNESENSWEKRATLFDRVLAVVSLLFYLALFFLYLTFNHWPVVDDGMCILQGTN</sequence>
<dbReference type="OMA" id="CTIHIAS"/>
<feature type="transmembrane region" description="Helical" evidence="1">
    <location>
        <begin position="314"/>
        <end position="336"/>
    </location>
</feature>
<dbReference type="InterPro" id="IPR036734">
    <property type="entry name" value="Neur_chan_lig-bd_sf"/>
</dbReference>
<name>A0A084W3Y7_ANOSI</name>
<feature type="chain" id="PRO_5001784155" evidence="2">
    <location>
        <begin position="32"/>
        <end position="429"/>
    </location>
</feature>
<dbReference type="OrthoDB" id="410315at2759"/>
<dbReference type="InterPro" id="IPR006202">
    <property type="entry name" value="Neur_chan_lig-bd"/>
</dbReference>
<reference evidence="4 6" key="1">
    <citation type="journal article" date="2014" name="BMC Genomics">
        <title>Genome sequence of Anopheles sinensis provides insight into genetics basis of mosquito competence for malaria parasites.</title>
        <authorList>
            <person name="Zhou D."/>
            <person name="Zhang D."/>
            <person name="Ding G."/>
            <person name="Shi L."/>
            <person name="Hou Q."/>
            <person name="Ye Y."/>
            <person name="Xu Y."/>
            <person name="Zhou H."/>
            <person name="Xiong C."/>
            <person name="Li S."/>
            <person name="Yu J."/>
            <person name="Hong S."/>
            <person name="Yu X."/>
            <person name="Zou P."/>
            <person name="Chen C."/>
            <person name="Chang X."/>
            <person name="Wang W."/>
            <person name="Lv Y."/>
            <person name="Sun Y."/>
            <person name="Ma L."/>
            <person name="Shen B."/>
            <person name="Zhu C."/>
        </authorList>
    </citation>
    <scope>NUCLEOTIDE SEQUENCE [LARGE SCALE GENOMIC DNA]</scope>
</reference>
<evidence type="ECO:0000259" key="3">
    <source>
        <dbReference type="Pfam" id="PF02931"/>
    </source>
</evidence>
<evidence type="ECO:0000256" key="1">
    <source>
        <dbReference type="SAM" id="Phobius"/>
    </source>
</evidence>
<evidence type="ECO:0000313" key="6">
    <source>
        <dbReference type="Proteomes" id="UP000030765"/>
    </source>
</evidence>
<dbReference type="GO" id="GO:0016020">
    <property type="term" value="C:membrane"/>
    <property type="evidence" value="ECO:0007669"/>
    <property type="project" value="InterPro"/>
</dbReference>
<dbReference type="CDD" id="cd18989">
    <property type="entry name" value="LGIC_ECD_cation"/>
    <property type="match status" value="1"/>
</dbReference>
<dbReference type="Proteomes" id="UP000030765">
    <property type="component" value="Unassembled WGS sequence"/>
</dbReference>
<dbReference type="GO" id="GO:0004888">
    <property type="term" value="F:transmembrane signaling receptor activity"/>
    <property type="evidence" value="ECO:0007669"/>
    <property type="project" value="InterPro"/>
</dbReference>
<dbReference type="VEuPathDB" id="VectorBase:ASIS013214"/>
<organism evidence="4">
    <name type="scientific">Anopheles sinensis</name>
    <name type="common">Mosquito</name>
    <dbReference type="NCBI Taxonomy" id="74873"/>
    <lineage>
        <taxon>Eukaryota</taxon>
        <taxon>Metazoa</taxon>
        <taxon>Ecdysozoa</taxon>
        <taxon>Arthropoda</taxon>
        <taxon>Hexapoda</taxon>
        <taxon>Insecta</taxon>
        <taxon>Pterygota</taxon>
        <taxon>Neoptera</taxon>
        <taxon>Endopterygota</taxon>
        <taxon>Diptera</taxon>
        <taxon>Nematocera</taxon>
        <taxon>Culicoidea</taxon>
        <taxon>Culicidae</taxon>
        <taxon>Anophelinae</taxon>
        <taxon>Anopheles</taxon>
    </lineage>
</organism>
<feature type="transmembrane region" description="Helical" evidence="1">
    <location>
        <begin position="393"/>
        <end position="412"/>
    </location>
</feature>
<evidence type="ECO:0000313" key="4">
    <source>
        <dbReference type="EMBL" id="KFB44931.1"/>
    </source>
</evidence>
<feature type="transmembrane region" description="Helical" evidence="1">
    <location>
        <begin position="253"/>
        <end position="271"/>
    </location>
</feature>
<dbReference type="PANTHER" id="PTHR18945">
    <property type="entry name" value="NEUROTRANSMITTER GATED ION CHANNEL"/>
    <property type="match status" value="1"/>
</dbReference>
<dbReference type="STRING" id="74873.A0A084W3Y7"/>
<feature type="signal peptide" evidence="2">
    <location>
        <begin position="1"/>
        <end position="31"/>
    </location>
</feature>
<gene>
    <name evidence="4" type="ORF">ZHAS_00012870</name>
</gene>
<feature type="domain" description="Neurotransmitter-gated ion-channel ligand-binding" evidence="3">
    <location>
        <begin position="43"/>
        <end position="248"/>
    </location>
</feature>
<dbReference type="Gene3D" id="2.70.170.10">
    <property type="entry name" value="Neurotransmitter-gated ion-channel ligand-binding domain"/>
    <property type="match status" value="1"/>
</dbReference>
<dbReference type="SUPFAM" id="SSF63712">
    <property type="entry name" value="Nicotinic receptor ligand binding domain-like"/>
    <property type="match status" value="1"/>
</dbReference>
<dbReference type="AlphaFoldDB" id="A0A084W3Y7"/>
<feature type="transmembrane region" description="Helical" evidence="1">
    <location>
        <begin position="283"/>
        <end position="302"/>
    </location>
</feature>